<dbReference type="PROSITE" id="PS50071">
    <property type="entry name" value="HOMEOBOX_2"/>
    <property type="match status" value="1"/>
</dbReference>
<dbReference type="STRING" id="3659.A0A0A0K705"/>
<keyword evidence="7 8" id="KW-0539">Nucleus</keyword>
<evidence type="ECO:0000256" key="1">
    <source>
        <dbReference type="ARBA" id="ARBA00004123"/>
    </source>
</evidence>
<dbReference type="Gramene" id="KGN45283">
    <property type="protein sequence ID" value="KGN45283"/>
    <property type="gene ID" value="Csa_7G432650"/>
</dbReference>
<reference evidence="10 11" key="3">
    <citation type="journal article" date="2010" name="BMC Genomics">
        <title>Transcriptome sequencing and comparative analysis of cucumber flowers with different sex types.</title>
        <authorList>
            <person name="Guo S."/>
            <person name="Zheng Y."/>
            <person name="Joung J.G."/>
            <person name="Liu S."/>
            <person name="Zhang Z."/>
            <person name="Crasta O.R."/>
            <person name="Sobral B.W."/>
            <person name="Xu Y."/>
            <person name="Huang S."/>
            <person name="Fei Z."/>
        </authorList>
    </citation>
    <scope>NUCLEOTIDE SEQUENCE [LARGE SCALE GENOMIC DNA]</scope>
    <source>
        <strain evidence="11">cv. 9930</strain>
    </source>
</reference>
<evidence type="ECO:0000256" key="8">
    <source>
        <dbReference type="PROSITE-ProRule" id="PRU00108"/>
    </source>
</evidence>
<dbReference type="OrthoDB" id="10056939at2759"/>
<dbReference type="eggNOG" id="KOG0773">
    <property type="taxonomic scope" value="Eukaryota"/>
</dbReference>
<evidence type="ECO:0000256" key="2">
    <source>
        <dbReference type="ARBA" id="ARBA00006454"/>
    </source>
</evidence>
<dbReference type="Proteomes" id="UP000029981">
    <property type="component" value="Chromosome 7"/>
</dbReference>
<keyword evidence="11" id="KW-1185">Reference proteome</keyword>
<dbReference type="KEGG" id="csv:101222692"/>
<dbReference type="Pfam" id="PF07526">
    <property type="entry name" value="POX"/>
    <property type="match status" value="1"/>
</dbReference>
<dbReference type="SMART" id="SM00574">
    <property type="entry name" value="POX"/>
    <property type="match status" value="1"/>
</dbReference>
<dbReference type="EMBL" id="CM002928">
    <property type="protein sequence ID" value="KGN45283.1"/>
    <property type="molecule type" value="Genomic_DNA"/>
</dbReference>
<keyword evidence="4 8" id="KW-0238">DNA-binding</keyword>
<dbReference type="InterPro" id="IPR006563">
    <property type="entry name" value="POX_dom"/>
</dbReference>
<keyword evidence="5 8" id="KW-0371">Homeobox</keyword>
<dbReference type="AlphaFoldDB" id="A0A0A0K705"/>
<sequence length="548" mass="61288">MTYFPGLSNQRDSMLGDHKLGSSCQEQQPLCSGNLMMFMNQDPSCRDYSEILSGVSSNYVETVGDRSNVEMAFIPPVVGILDESNFQCQGVSLSLSTHSPSVVSMSSFPHQYQTPAMVSSFINAPPSILEKRQNPKPCISDVKNGMYVALGSGYSMLNSVYIEAAQQLLDEMVSIREALKELKSKKLKASNGLGVDSCRENDGGSNDLTGEMCGNAREASIANPLSDLSPSERQDLKNKNSKLLSLLGEVDRRYKQYYQQLQMLASSFDMVAGRGAAEFYTSLPHQTISCHFRRLQDAINAQIEVTRRALGEQDSLHSGQEGIPRLRFVDQHLRQQRALQHLGVTPHSWRPQRGLPESSVSILRAWLFEHFLHPYPKDSEKLKLARQTGLTRNQVANWFINARVRLWKPMVEEMYKEEFGDSNIDIKSSPENASKASWNNSLFSEDRGGDELHDSTKSVANNGERVLYRQCATDDMINSSNFTMGGGDVSLALELKHCEGDEFGMFGNNNNRMVGSVELEGQDFPCLEPERHHQCRLTSSNMLHDFVV</sequence>
<reference evidence="10 11" key="4">
    <citation type="journal article" date="2011" name="BMC Genomics">
        <title>RNA-Seq improves annotation of protein-coding genes in the cucumber genome.</title>
        <authorList>
            <person name="Li Z."/>
            <person name="Zhang Z."/>
            <person name="Yan P."/>
            <person name="Huang S."/>
            <person name="Fei Z."/>
            <person name="Lin K."/>
        </authorList>
    </citation>
    <scope>NUCLEOTIDE SEQUENCE [LARGE SCALE GENOMIC DNA]</scope>
    <source>
        <strain evidence="11">cv. 9930</strain>
    </source>
</reference>
<evidence type="ECO:0000313" key="10">
    <source>
        <dbReference type="EMBL" id="KGN45283.1"/>
    </source>
</evidence>
<dbReference type="Gene3D" id="1.10.10.60">
    <property type="entry name" value="Homeodomain-like"/>
    <property type="match status" value="1"/>
</dbReference>
<evidence type="ECO:0000259" key="9">
    <source>
        <dbReference type="PROSITE" id="PS50071"/>
    </source>
</evidence>
<organism evidence="10 11">
    <name type="scientific">Cucumis sativus</name>
    <name type="common">Cucumber</name>
    <dbReference type="NCBI Taxonomy" id="3659"/>
    <lineage>
        <taxon>Eukaryota</taxon>
        <taxon>Viridiplantae</taxon>
        <taxon>Streptophyta</taxon>
        <taxon>Embryophyta</taxon>
        <taxon>Tracheophyta</taxon>
        <taxon>Spermatophyta</taxon>
        <taxon>Magnoliopsida</taxon>
        <taxon>eudicotyledons</taxon>
        <taxon>Gunneridae</taxon>
        <taxon>Pentapetalae</taxon>
        <taxon>rosids</taxon>
        <taxon>fabids</taxon>
        <taxon>Cucurbitales</taxon>
        <taxon>Cucurbitaceae</taxon>
        <taxon>Benincaseae</taxon>
        <taxon>Cucumis</taxon>
    </lineage>
</organism>
<evidence type="ECO:0000256" key="4">
    <source>
        <dbReference type="ARBA" id="ARBA00023125"/>
    </source>
</evidence>
<dbReference type="InterPro" id="IPR008422">
    <property type="entry name" value="KN_HD"/>
</dbReference>
<evidence type="ECO:0000256" key="7">
    <source>
        <dbReference type="ARBA" id="ARBA00023242"/>
    </source>
</evidence>
<comment type="subcellular location">
    <subcellularLocation>
        <location evidence="1 8">Nucleus</location>
    </subcellularLocation>
</comment>
<gene>
    <name evidence="10" type="ORF">Csa_7G432650</name>
</gene>
<dbReference type="GO" id="GO:0003677">
    <property type="term" value="F:DNA binding"/>
    <property type="evidence" value="ECO:0007669"/>
    <property type="project" value="UniProtKB-UniRule"/>
</dbReference>
<dbReference type="SMART" id="SM00389">
    <property type="entry name" value="HOX"/>
    <property type="match status" value="1"/>
</dbReference>
<dbReference type="CDD" id="cd00086">
    <property type="entry name" value="homeodomain"/>
    <property type="match status" value="1"/>
</dbReference>
<protein>
    <recommendedName>
        <fullName evidence="9">Homeobox domain-containing protein</fullName>
    </recommendedName>
</protein>
<comment type="similarity">
    <text evidence="2">Belongs to the TALE/BELL homeobox family.</text>
</comment>
<evidence type="ECO:0000313" key="11">
    <source>
        <dbReference type="Proteomes" id="UP000029981"/>
    </source>
</evidence>
<dbReference type="PANTHER" id="PTHR11850">
    <property type="entry name" value="HOMEOBOX PROTEIN TRANSCRIPTION FACTORS"/>
    <property type="match status" value="1"/>
</dbReference>
<feature type="domain" description="Homeobox" evidence="9">
    <location>
        <begin position="346"/>
        <end position="409"/>
    </location>
</feature>
<name>A0A0A0K705_CUCSA</name>
<accession>A0A0A0K705</accession>
<keyword evidence="6" id="KW-0804">Transcription</keyword>
<dbReference type="InterPro" id="IPR001356">
    <property type="entry name" value="HD"/>
</dbReference>
<evidence type="ECO:0000256" key="3">
    <source>
        <dbReference type="ARBA" id="ARBA00023015"/>
    </source>
</evidence>
<proteinExistence type="inferred from homology"/>
<evidence type="ECO:0000256" key="5">
    <source>
        <dbReference type="ARBA" id="ARBA00023155"/>
    </source>
</evidence>
<reference evidence="10 11" key="2">
    <citation type="journal article" date="2009" name="PLoS ONE">
        <title>An integrated genetic and cytogenetic map of the cucumber genome.</title>
        <authorList>
            <person name="Ren Y."/>
            <person name="Zhang Z."/>
            <person name="Liu J."/>
            <person name="Staub J.E."/>
            <person name="Han Y."/>
            <person name="Cheng Z."/>
            <person name="Li X."/>
            <person name="Lu J."/>
            <person name="Miao H."/>
            <person name="Kang H."/>
            <person name="Xie B."/>
            <person name="Gu X."/>
            <person name="Wang X."/>
            <person name="Du Y."/>
            <person name="Jin W."/>
            <person name="Huang S."/>
        </authorList>
    </citation>
    <scope>NUCLEOTIDE SEQUENCE [LARGE SCALE GENOMIC DNA]</scope>
    <source>
        <strain evidence="11">cv. 9930</strain>
    </source>
</reference>
<dbReference type="GO" id="GO:0005634">
    <property type="term" value="C:nucleus"/>
    <property type="evidence" value="ECO:0000318"/>
    <property type="project" value="GO_Central"/>
</dbReference>
<keyword evidence="3" id="KW-0805">Transcription regulation</keyword>
<dbReference type="GO" id="GO:0006355">
    <property type="term" value="P:regulation of DNA-templated transcription"/>
    <property type="evidence" value="ECO:0007669"/>
    <property type="project" value="InterPro"/>
</dbReference>
<feature type="DNA-binding region" description="Homeobox" evidence="8">
    <location>
        <begin position="348"/>
        <end position="410"/>
    </location>
</feature>
<dbReference type="InterPro" id="IPR050224">
    <property type="entry name" value="TALE_homeobox"/>
</dbReference>
<dbReference type="SUPFAM" id="SSF46689">
    <property type="entry name" value="Homeodomain-like"/>
    <property type="match status" value="1"/>
</dbReference>
<evidence type="ECO:0000256" key="6">
    <source>
        <dbReference type="ARBA" id="ARBA00023163"/>
    </source>
</evidence>
<dbReference type="InterPro" id="IPR009057">
    <property type="entry name" value="Homeodomain-like_sf"/>
</dbReference>
<reference evidence="10 11" key="1">
    <citation type="journal article" date="2009" name="Nat. Genet.">
        <title>The genome of the cucumber, Cucumis sativus L.</title>
        <authorList>
            <person name="Huang S."/>
            <person name="Li R."/>
            <person name="Zhang Z."/>
            <person name="Li L."/>
            <person name="Gu X."/>
            <person name="Fan W."/>
            <person name="Lucas W.J."/>
            <person name="Wang X."/>
            <person name="Xie B."/>
            <person name="Ni P."/>
            <person name="Ren Y."/>
            <person name="Zhu H."/>
            <person name="Li J."/>
            <person name="Lin K."/>
            <person name="Jin W."/>
            <person name="Fei Z."/>
            <person name="Li G."/>
            <person name="Staub J."/>
            <person name="Kilian A."/>
            <person name="van der Vossen E.A."/>
            <person name="Wu Y."/>
            <person name="Guo J."/>
            <person name="He J."/>
            <person name="Jia Z."/>
            <person name="Ren Y."/>
            <person name="Tian G."/>
            <person name="Lu Y."/>
            <person name="Ruan J."/>
            <person name="Qian W."/>
            <person name="Wang M."/>
            <person name="Huang Q."/>
            <person name="Li B."/>
            <person name="Xuan Z."/>
            <person name="Cao J."/>
            <person name="Asan"/>
            <person name="Wu Z."/>
            <person name="Zhang J."/>
            <person name="Cai Q."/>
            <person name="Bai Y."/>
            <person name="Zhao B."/>
            <person name="Han Y."/>
            <person name="Li Y."/>
            <person name="Li X."/>
            <person name="Wang S."/>
            <person name="Shi Q."/>
            <person name="Liu S."/>
            <person name="Cho W.K."/>
            <person name="Kim J.Y."/>
            <person name="Xu Y."/>
            <person name="Heller-Uszynska K."/>
            <person name="Miao H."/>
            <person name="Cheng Z."/>
            <person name="Zhang S."/>
            <person name="Wu J."/>
            <person name="Yang Y."/>
            <person name="Kang H."/>
            <person name="Li M."/>
            <person name="Liang H."/>
            <person name="Ren X."/>
            <person name="Shi Z."/>
            <person name="Wen M."/>
            <person name="Jian M."/>
            <person name="Yang H."/>
            <person name="Zhang G."/>
            <person name="Yang Z."/>
            <person name="Chen R."/>
            <person name="Liu S."/>
            <person name="Li J."/>
            <person name="Ma L."/>
            <person name="Liu H."/>
            <person name="Zhou Y."/>
            <person name="Zhao J."/>
            <person name="Fang X."/>
            <person name="Li G."/>
            <person name="Fang L."/>
            <person name="Li Y."/>
            <person name="Liu D."/>
            <person name="Zheng H."/>
            <person name="Zhang Y."/>
            <person name="Qin N."/>
            <person name="Li Z."/>
            <person name="Yang G."/>
            <person name="Yang S."/>
            <person name="Bolund L."/>
            <person name="Kristiansen K."/>
            <person name="Zheng H."/>
            <person name="Li S."/>
            <person name="Zhang X."/>
            <person name="Yang H."/>
            <person name="Wang J."/>
            <person name="Sun R."/>
            <person name="Zhang B."/>
            <person name="Jiang S."/>
            <person name="Wang J."/>
            <person name="Du Y."/>
            <person name="Li S."/>
        </authorList>
    </citation>
    <scope>NUCLEOTIDE SEQUENCE [LARGE SCALE GENOMIC DNA]</scope>
    <source>
        <strain evidence="11">cv. 9930</strain>
    </source>
</reference>
<dbReference type="Pfam" id="PF05920">
    <property type="entry name" value="Homeobox_KN"/>
    <property type="match status" value="1"/>
</dbReference>